<reference evidence="2" key="2">
    <citation type="journal article" date="2022" name="Hortic Res">
        <title>The genome of Dioscorea zingiberensis sheds light on the biosynthesis, origin and evolution of the medicinally important diosgenin saponins.</title>
        <authorList>
            <person name="Li Y."/>
            <person name="Tan C."/>
            <person name="Li Z."/>
            <person name="Guo J."/>
            <person name="Li S."/>
            <person name="Chen X."/>
            <person name="Wang C."/>
            <person name="Dai X."/>
            <person name="Yang H."/>
            <person name="Song W."/>
            <person name="Hou L."/>
            <person name="Xu J."/>
            <person name="Tong Z."/>
            <person name="Xu A."/>
            <person name="Yuan X."/>
            <person name="Wang W."/>
            <person name="Yang Q."/>
            <person name="Chen L."/>
            <person name="Sun Z."/>
            <person name="Wang K."/>
            <person name="Pan B."/>
            <person name="Chen J."/>
            <person name="Bao Y."/>
            <person name="Liu F."/>
            <person name="Qi X."/>
            <person name="Gang D.R."/>
            <person name="Wen J."/>
            <person name="Li J."/>
        </authorList>
    </citation>
    <scope>NUCLEOTIDE SEQUENCE</scope>
    <source>
        <strain evidence="2">Dzin_1.0</strain>
    </source>
</reference>
<name>A0A9D5HRV9_9LILI</name>
<comment type="caution">
    <text evidence="2">The sequence shown here is derived from an EMBL/GenBank/DDBJ whole genome shotgun (WGS) entry which is preliminary data.</text>
</comment>
<proteinExistence type="predicted"/>
<organism evidence="2 3">
    <name type="scientific">Dioscorea zingiberensis</name>
    <dbReference type="NCBI Taxonomy" id="325984"/>
    <lineage>
        <taxon>Eukaryota</taxon>
        <taxon>Viridiplantae</taxon>
        <taxon>Streptophyta</taxon>
        <taxon>Embryophyta</taxon>
        <taxon>Tracheophyta</taxon>
        <taxon>Spermatophyta</taxon>
        <taxon>Magnoliopsida</taxon>
        <taxon>Liliopsida</taxon>
        <taxon>Dioscoreales</taxon>
        <taxon>Dioscoreaceae</taxon>
        <taxon>Dioscorea</taxon>
    </lineage>
</organism>
<keyword evidence="3" id="KW-1185">Reference proteome</keyword>
<dbReference type="AlphaFoldDB" id="A0A9D5HRV9"/>
<dbReference type="GO" id="GO:0005643">
    <property type="term" value="C:nuclear pore"/>
    <property type="evidence" value="ECO:0007669"/>
    <property type="project" value="InterPro"/>
</dbReference>
<dbReference type="InterPro" id="IPR021827">
    <property type="entry name" value="Nup186/Nup192/Nup205"/>
</dbReference>
<dbReference type="PANTHER" id="PTHR31344">
    <property type="entry name" value="NUCLEAR PORE COMPLEX PROTEIN NUP205"/>
    <property type="match status" value="1"/>
</dbReference>
<dbReference type="OrthoDB" id="20172at2759"/>
<feature type="compositionally biased region" description="Polar residues" evidence="1">
    <location>
        <begin position="40"/>
        <end position="57"/>
    </location>
</feature>
<dbReference type="PANTHER" id="PTHR31344:SF11">
    <property type="entry name" value="NUCLEOLAR PROTEIN GAR2-LIKE PROTEIN"/>
    <property type="match status" value="1"/>
</dbReference>
<gene>
    <name evidence="2" type="ORF">J5N97_005416</name>
</gene>
<accession>A0A9D5HRV9</accession>
<sequence>MKRVSRVPNRLPQKQLTDSYPHSLKGNKDQKDSNKLLFKASSNGQNRLQKPKMATSTTKSLNNKKEKFMTSPSRPPGLFEGSDEQTVEEVNEFDALDEPLSCDESIAIDVKTGDPGEISQGDGQVNVYRKVEMMEYRIKKLEEELREVAALEISLYSVVPEHGNSAHKVHAPARRLSRLYIHACEHWAPDNRATVARNIVSGLVVIAKSCGDDVSRLTFWLSNSILLRELVSQTFSCLSQSNTSSKIVGTNDGAKETRKKFSPLKLKDSDFSKQTKMPDLVQLADDWKETSTFISALEKIESWIFSRAVESVWWQSFNLHTPVECFSTTNRFQSSLETALDDQHEGNSYTNIWKDVFHDAFARICPVRAGGLNCGCLLILAKMIMKQCICRLDVAMFNAILHKDFKKVPIDPASDPIDVKFLPIPDGNLSFGLGIQLKSSIGIWSRMLTNLCGMDVEGSYTANQKGGNERTEKPKSFCLLNELSDILMLPKDNLLNNTTRKEICKSLGLSAVKRVLYNFKPDEFLPDPVPSGVLEELNRECLLKSIKKDQIPFPHPAAPVVYSPPSSTDVKEAVTEARSRTKLERNGSLVKWTGYASDEDMYDIDSSFTSIILETPVSPPSGDETQNKDTGMNVRYTLLHKGWSK</sequence>
<protein>
    <recommendedName>
        <fullName evidence="4">Dilute domain-containing protein</fullName>
    </recommendedName>
</protein>
<evidence type="ECO:0000256" key="1">
    <source>
        <dbReference type="SAM" id="MobiDB-lite"/>
    </source>
</evidence>
<evidence type="ECO:0000313" key="3">
    <source>
        <dbReference type="Proteomes" id="UP001085076"/>
    </source>
</evidence>
<dbReference type="Proteomes" id="UP001085076">
    <property type="component" value="Miscellaneous, Linkage group lg01"/>
</dbReference>
<evidence type="ECO:0000313" key="2">
    <source>
        <dbReference type="EMBL" id="KAJ0987060.1"/>
    </source>
</evidence>
<reference evidence="2" key="1">
    <citation type="submission" date="2021-03" db="EMBL/GenBank/DDBJ databases">
        <authorList>
            <person name="Li Z."/>
            <person name="Yang C."/>
        </authorList>
    </citation>
    <scope>NUCLEOTIDE SEQUENCE</scope>
    <source>
        <strain evidence="2">Dzin_1.0</strain>
        <tissue evidence="2">Leaf</tissue>
    </source>
</reference>
<dbReference type="EMBL" id="JAGGNH010000001">
    <property type="protein sequence ID" value="KAJ0987060.1"/>
    <property type="molecule type" value="Genomic_DNA"/>
</dbReference>
<evidence type="ECO:0008006" key="4">
    <source>
        <dbReference type="Google" id="ProtNLM"/>
    </source>
</evidence>
<feature type="region of interest" description="Disordered" evidence="1">
    <location>
        <begin position="1"/>
        <end position="57"/>
    </location>
</feature>